<keyword evidence="2" id="KW-1185">Reference proteome</keyword>
<evidence type="ECO:0000313" key="1">
    <source>
        <dbReference type="EMBL" id="KAK3872641.1"/>
    </source>
</evidence>
<dbReference type="AlphaFoldDB" id="A0AAE1FF23"/>
<comment type="caution">
    <text evidence="1">The sequence shown here is derived from an EMBL/GenBank/DDBJ whole genome shotgun (WGS) entry which is preliminary data.</text>
</comment>
<proteinExistence type="predicted"/>
<name>A0AAE1FF23_PETCI</name>
<sequence length="97" mass="11489">MDILQDGKKTWENCMTRPFLVLPPLAWGYLWATLKRTWREATRAALEMSCLRPWCKSVQKKNNTQRTNNFRQTKKSHQIDLIEESQQKKDLHQACIG</sequence>
<protein>
    <submittedName>
        <fullName evidence="1">Uncharacterized protein</fullName>
    </submittedName>
</protein>
<dbReference type="EMBL" id="JAWQEG010002336">
    <property type="protein sequence ID" value="KAK3872641.1"/>
    <property type="molecule type" value="Genomic_DNA"/>
</dbReference>
<gene>
    <name evidence="1" type="ORF">Pcinc_022283</name>
</gene>
<organism evidence="1 2">
    <name type="scientific">Petrolisthes cinctipes</name>
    <name type="common">Flat porcelain crab</name>
    <dbReference type="NCBI Taxonomy" id="88211"/>
    <lineage>
        <taxon>Eukaryota</taxon>
        <taxon>Metazoa</taxon>
        <taxon>Ecdysozoa</taxon>
        <taxon>Arthropoda</taxon>
        <taxon>Crustacea</taxon>
        <taxon>Multicrustacea</taxon>
        <taxon>Malacostraca</taxon>
        <taxon>Eumalacostraca</taxon>
        <taxon>Eucarida</taxon>
        <taxon>Decapoda</taxon>
        <taxon>Pleocyemata</taxon>
        <taxon>Anomura</taxon>
        <taxon>Galatheoidea</taxon>
        <taxon>Porcellanidae</taxon>
        <taxon>Petrolisthes</taxon>
    </lineage>
</organism>
<reference evidence="1" key="1">
    <citation type="submission" date="2023-10" db="EMBL/GenBank/DDBJ databases">
        <title>Genome assemblies of two species of porcelain crab, Petrolisthes cinctipes and Petrolisthes manimaculis (Anomura: Porcellanidae).</title>
        <authorList>
            <person name="Angst P."/>
        </authorList>
    </citation>
    <scope>NUCLEOTIDE SEQUENCE</scope>
    <source>
        <strain evidence="1">PB745_01</strain>
        <tissue evidence="1">Gill</tissue>
    </source>
</reference>
<accession>A0AAE1FF23</accession>
<dbReference type="Proteomes" id="UP001286313">
    <property type="component" value="Unassembled WGS sequence"/>
</dbReference>
<evidence type="ECO:0000313" key="2">
    <source>
        <dbReference type="Proteomes" id="UP001286313"/>
    </source>
</evidence>